<evidence type="ECO:0000313" key="2">
    <source>
        <dbReference type="EMBL" id="PXX77206.1"/>
    </source>
</evidence>
<feature type="transmembrane region" description="Helical" evidence="1">
    <location>
        <begin position="190"/>
        <end position="210"/>
    </location>
</feature>
<dbReference type="PANTHER" id="PTHR37314:SF4">
    <property type="entry name" value="UPF0700 TRANSMEMBRANE PROTEIN YOAK"/>
    <property type="match status" value="1"/>
</dbReference>
<feature type="transmembrane region" description="Helical" evidence="1">
    <location>
        <begin position="64"/>
        <end position="87"/>
    </location>
</feature>
<dbReference type="AlphaFoldDB" id="A0A318KNF4"/>
<feature type="transmembrane region" description="Helical" evidence="1">
    <location>
        <begin position="123"/>
        <end position="141"/>
    </location>
</feature>
<keyword evidence="3" id="KW-1185">Reference proteome</keyword>
<keyword evidence="1" id="KW-0812">Transmembrane</keyword>
<dbReference type="PANTHER" id="PTHR37314">
    <property type="entry name" value="SLR0142 PROTEIN"/>
    <property type="match status" value="1"/>
</dbReference>
<evidence type="ECO:0000256" key="1">
    <source>
        <dbReference type="SAM" id="Phobius"/>
    </source>
</evidence>
<protein>
    <submittedName>
        <fullName evidence="2">Uncharacterized membrane protein YoaK (UPF0700 family)</fullName>
    </submittedName>
</protein>
<organism evidence="2 3">
    <name type="scientific">Rivihabitans pingtungensis</name>
    <dbReference type="NCBI Taxonomy" id="1054498"/>
    <lineage>
        <taxon>Bacteria</taxon>
        <taxon>Pseudomonadati</taxon>
        <taxon>Pseudomonadota</taxon>
        <taxon>Betaproteobacteria</taxon>
        <taxon>Neisseriales</taxon>
        <taxon>Aquaspirillaceae</taxon>
        <taxon>Rivihabitans</taxon>
    </lineage>
</organism>
<keyword evidence="1" id="KW-0472">Membrane</keyword>
<feature type="transmembrane region" description="Helical" evidence="1">
    <location>
        <begin position="20"/>
        <end position="44"/>
    </location>
</feature>
<evidence type="ECO:0000313" key="3">
    <source>
        <dbReference type="Proteomes" id="UP000247555"/>
    </source>
</evidence>
<gene>
    <name evidence="2" type="ORF">DFR34_11815</name>
</gene>
<accession>A0A318KNF4</accession>
<dbReference type="Proteomes" id="UP000247555">
    <property type="component" value="Unassembled WGS sequence"/>
</dbReference>
<feature type="transmembrane region" description="Helical" evidence="1">
    <location>
        <begin position="99"/>
        <end position="117"/>
    </location>
</feature>
<name>A0A318KNF4_9NEIS</name>
<keyword evidence="1" id="KW-1133">Transmembrane helix</keyword>
<feature type="transmembrane region" description="Helical" evidence="1">
    <location>
        <begin position="216"/>
        <end position="235"/>
    </location>
</feature>
<dbReference type="OrthoDB" id="270162at2"/>
<dbReference type="RefSeq" id="WP_110391436.1">
    <property type="nucleotide sequence ID" value="NZ_QJKI01000018.1"/>
</dbReference>
<reference evidence="2 3" key="1">
    <citation type="submission" date="2018-05" db="EMBL/GenBank/DDBJ databases">
        <title>Genomic Encyclopedia of Type Strains, Phase IV (KMG-IV): sequencing the most valuable type-strain genomes for metagenomic binning, comparative biology and taxonomic classification.</title>
        <authorList>
            <person name="Goeker M."/>
        </authorList>
    </citation>
    <scope>NUCLEOTIDE SEQUENCE [LARGE SCALE GENOMIC DNA]</scope>
    <source>
        <strain evidence="2 3">DSM 29661</strain>
    </source>
</reference>
<proteinExistence type="predicted"/>
<dbReference type="InterPro" id="IPR010699">
    <property type="entry name" value="DUF1275"/>
</dbReference>
<dbReference type="Pfam" id="PF06912">
    <property type="entry name" value="DUF1275"/>
    <property type="match status" value="1"/>
</dbReference>
<sequence>MPARLARHLLRHHRTPAANLQLGGMLAWIAGAANASGFLVVHQYTSHMTGMVSSLADALALGQLNLASSTLISIACFVLGSACCALCVQWARRRVRHEYALALLIQAVLMLLFGLLAGRVAPGVSLTLHMTAWSLCLMMGWQNAMITKLSHAEIRTTHVTGLLTDIGIGLGRWLGPAQDRLTRRRARRKLAVQAAIVGLFFIGGLCGAWTFQWVGVVASVPLALLLIAMALAPLWDDWRAWHRWQRMHRVN</sequence>
<dbReference type="EMBL" id="QJKI01000018">
    <property type="protein sequence ID" value="PXX77206.1"/>
    <property type="molecule type" value="Genomic_DNA"/>
</dbReference>
<comment type="caution">
    <text evidence="2">The sequence shown here is derived from an EMBL/GenBank/DDBJ whole genome shotgun (WGS) entry which is preliminary data.</text>
</comment>